<dbReference type="PANTHER" id="PTHR30572">
    <property type="entry name" value="MEMBRANE COMPONENT OF TRANSPORTER-RELATED"/>
    <property type="match status" value="1"/>
</dbReference>
<keyword evidence="4 7" id="KW-1133">Transmembrane helix</keyword>
<feature type="transmembrane region" description="Helical" evidence="7">
    <location>
        <begin position="308"/>
        <end position="330"/>
    </location>
</feature>
<feature type="domain" description="ABC3 transporter permease C-terminal" evidence="8">
    <location>
        <begin position="685"/>
        <end position="791"/>
    </location>
</feature>
<evidence type="ECO:0000256" key="3">
    <source>
        <dbReference type="ARBA" id="ARBA00022692"/>
    </source>
</evidence>
<reference evidence="9 11" key="1">
    <citation type="submission" date="2016-09" db="EMBL/GenBank/DDBJ databases">
        <title>Streptomyces platensis DSM40041, a candidate organism with high potential of specific P450 cytochromes.</title>
        <authorList>
            <person name="Grumaz C."/>
            <person name="Vainshtein Y."/>
            <person name="Kirstahler P."/>
            <person name="Sohn K."/>
        </authorList>
    </citation>
    <scope>NUCLEOTIDE SEQUENCE [LARGE SCALE GENOMIC DNA]</scope>
    <source>
        <strain evidence="9 11">DSM 40041</strain>
    </source>
</reference>
<proteinExistence type="inferred from homology"/>
<dbReference type="Proteomes" id="UP000325458">
    <property type="component" value="Chromosome"/>
</dbReference>
<keyword evidence="11" id="KW-1185">Reference proteome</keyword>
<evidence type="ECO:0000256" key="1">
    <source>
        <dbReference type="ARBA" id="ARBA00004651"/>
    </source>
</evidence>
<protein>
    <submittedName>
        <fullName evidence="10">ABC transporter permease</fullName>
    </submittedName>
    <submittedName>
        <fullName evidence="9">FtsX-like permease family protein</fullName>
    </submittedName>
</protein>
<feature type="transmembrane region" description="Helical" evidence="7">
    <location>
        <begin position="37"/>
        <end position="60"/>
    </location>
</feature>
<evidence type="ECO:0000256" key="7">
    <source>
        <dbReference type="SAM" id="Phobius"/>
    </source>
</evidence>
<dbReference type="PANTHER" id="PTHR30572:SF4">
    <property type="entry name" value="ABC TRANSPORTER PERMEASE YTRF"/>
    <property type="match status" value="1"/>
</dbReference>
<feature type="domain" description="ABC3 transporter permease C-terminal" evidence="8">
    <location>
        <begin position="226"/>
        <end position="333"/>
    </location>
</feature>
<dbReference type="InterPro" id="IPR050250">
    <property type="entry name" value="Macrolide_Exporter_MacB"/>
</dbReference>
<feature type="transmembrane region" description="Helical" evidence="7">
    <location>
        <begin position="382"/>
        <end position="402"/>
    </location>
</feature>
<dbReference type="InterPro" id="IPR003838">
    <property type="entry name" value="ABC3_permease_C"/>
</dbReference>
<dbReference type="GeneID" id="90926525"/>
<evidence type="ECO:0000256" key="4">
    <source>
        <dbReference type="ARBA" id="ARBA00022989"/>
    </source>
</evidence>
<feature type="transmembrane region" description="Helical" evidence="7">
    <location>
        <begin position="351"/>
        <end position="370"/>
    </location>
</feature>
<feature type="transmembrane region" description="Helical" evidence="7">
    <location>
        <begin position="767"/>
        <end position="788"/>
    </location>
</feature>
<keyword evidence="5 7" id="KW-0472">Membrane</keyword>
<dbReference type="EMBL" id="CP023691">
    <property type="protein sequence ID" value="QEV54459.1"/>
    <property type="molecule type" value="Genomic_DNA"/>
</dbReference>
<evidence type="ECO:0000256" key="6">
    <source>
        <dbReference type="ARBA" id="ARBA00038076"/>
    </source>
</evidence>
<evidence type="ECO:0000256" key="5">
    <source>
        <dbReference type="ARBA" id="ARBA00023136"/>
    </source>
</evidence>
<accession>A0AAE6NJT7</accession>
<reference evidence="10 12" key="2">
    <citation type="submission" date="2017-09" db="EMBL/GenBank/DDBJ databases">
        <authorList>
            <person name="Lee N."/>
            <person name="Cho B.-K."/>
        </authorList>
    </citation>
    <scope>NUCLEOTIDE SEQUENCE [LARGE SCALE GENOMIC DNA]</scope>
    <source>
        <strain evidence="10 12">ATCC 23948</strain>
    </source>
</reference>
<gene>
    <name evidence="9" type="ORF">BG653_05138</name>
    <name evidence="10" type="ORF">CP981_25050</name>
</gene>
<dbReference type="AlphaFoldDB" id="A0AAE6NJT7"/>
<dbReference type="GO" id="GO:0022857">
    <property type="term" value="F:transmembrane transporter activity"/>
    <property type="evidence" value="ECO:0007669"/>
    <property type="project" value="TreeGrafter"/>
</dbReference>
<dbReference type="Pfam" id="PF02687">
    <property type="entry name" value="FtsX"/>
    <property type="match status" value="2"/>
</dbReference>
<feature type="transmembrane region" description="Helical" evidence="7">
    <location>
        <begin position="736"/>
        <end position="755"/>
    </location>
</feature>
<evidence type="ECO:0000313" key="12">
    <source>
        <dbReference type="Proteomes" id="UP000325458"/>
    </source>
</evidence>
<dbReference type="EMBL" id="MIGA01000041">
    <property type="protein sequence ID" value="OSY41371.1"/>
    <property type="molecule type" value="Genomic_DNA"/>
</dbReference>
<sequence length="803" mass="84110">MHHPSHPDRTRARTARRWCADLAMGARFAVTGGREGWIRTALSAFGVGLGVVVLLLASAVPNALNAAMSRQSARTVVPVADGTGPSDRSLLTVSSYSDYRELPLYGRVLAAEGPHPPVPPGLSRLPGPGEMAVSPALSDLLSSPEGALLKGRFAQLRITATIGAEGLTHPGELFFYQGSDTLPRPGPAPGNAVERISAFGERGTPFRAGPLAVLSILVCCVALLAPVTVFIATAVRFGGERRDRRLAALRLVGADRATIRRIAAGEALAGALFGLLTGAALFLAVRVPLAGLSLFDLGVFPADVVPDPALVCCVASAVPFCSVGVTLFALRRVAMEPLGVTRTAPPLRRRLWWRVLLPAAGVALLLPQVIGGRGSGDAANAQVIVGMSLLLLGVAALLPWLLDAVVARLGRAGFSSPSWHLAVRRLQLSGATTSRSVSGITVAVAGAVAVQVLLNGTWSLNEQAPRPGWTEVDAYAGAVPAARAPQMAARLRATPGVREAHLLISGYADSVRHHRALAHTAPEDRGDPEPYPVTVADCGMLRQLAHLGTCSAGDVFLVTGPESSAPLPAPGTRLALDPVGSRDAHRAPARWTIPRSARHTTSVRRDRLPAFAGPGVYATPEALDATLLRRPGVAVLLRLDPHTPDAIEYVRNTAARISVRTDVVSSRDGTEEAGTVFRLGLTASAAAVLLLIGCGLLISTLEQLRDRARMLSALAALGTPRAVLGRSVLWQTAVPVALGLTLAVGCGLSLGALLLHMADRPLRLDWWGILTLTGTATAVVLGITALSLPRLWRLMRPDGLRTE</sequence>
<dbReference type="RefSeq" id="WP_085926744.1">
    <property type="nucleotide sequence ID" value="NZ_BAABSS010000048.1"/>
</dbReference>
<evidence type="ECO:0000313" key="9">
    <source>
        <dbReference type="EMBL" id="OSY41371.1"/>
    </source>
</evidence>
<comment type="subcellular location">
    <subcellularLocation>
        <location evidence="1">Cell membrane</location>
        <topology evidence="1">Multi-pass membrane protein</topology>
    </subcellularLocation>
</comment>
<evidence type="ECO:0000313" key="11">
    <source>
        <dbReference type="Proteomes" id="UP000194225"/>
    </source>
</evidence>
<dbReference type="KEGG" id="spla:CP981_25050"/>
<evidence type="ECO:0000313" key="10">
    <source>
        <dbReference type="EMBL" id="QEV54459.1"/>
    </source>
</evidence>
<comment type="similarity">
    <text evidence="6">Belongs to the ABC-4 integral membrane protein family.</text>
</comment>
<evidence type="ECO:0000259" key="8">
    <source>
        <dbReference type="Pfam" id="PF02687"/>
    </source>
</evidence>
<dbReference type="Proteomes" id="UP000194225">
    <property type="component" value="Unassembled WGS sequence"/>
</dbReference>
<feature type="transmembrane region" description="Helical" evidence="7">
    <location>
        <begin position="211"/>
        <end position="235"/>
    </location>
</feature>
<feature type="transmembrane region" description="Helical" evidence="7">
    <location>
        <begin position="267"/>
        <end position="288"/>
    </location>
</feature>
<dbReference type="GO" id="GO:0005886">
    <property type="term" value="C:plasma membrane"/>
    <property type="evidence" value="ECO:0007669"/>
    <property type="project" value="UniProtKB-SubCell"/>
</dbReference>
<feature type="transmembrane region" description="Helical" evidence="7">
    <location>
        <begin position="676"/>
        <end position="698"/>
    </location>
</feature>
<organism evidence="10 12">
    <name type="scientific">Streptomyces platensis</name>
    <dbReference type="NCBI Taxonomy" id="58346"/>
    <lineage>
        <taxon>Bacteria</taxon>
        <taxon>Bacillati</taxon>
        <taxon>Actinomycetota</taxon>
        <taxon>Actinomycetes</taxon>
        <taxon>Kitasatosporales</taxon>
        <taxon>Streptomycetaceae</taxon>
        <taxon>Streptomyces</taxon>
    </lineage>
</organism>
<keyword evidence="3 7" id="KW-0812">Transmembrane</keyword>
<keyword evidence="2" id="KW-1003">Cell membrane</keyword>
<evidence type="ECO:0000256" key="2">
    <source>
        <dbReference type="ARBA" id="ARBA00022475"/>
    </source>
</evidence>
<name>A0AAE6NJT7_STRPT</name>